<dbReference type="PROSITE" id="PS50850">
    <property type="entry name" value="MFS"/>
    <property type="match status" value="1"/>
</dbReference>
<feature type="transmembrane region" description="Helical" evidence="7">
    <location>
        <begin position="7"/>
        <end position="31"/>
    </location>
</feature>
<accession>A0A2X1BUJ4</accession>
<feature type="transmembrane region" description="Helical" evidence="7">
    <location>
        <begin position="339"/>
        <end position="356"/>
    </location>
</feature>
<dbReference type="Proteomes" id="UP001244564">
    <property type="component" value="Chromosome"/>
</dbReference>
<dbReference type="SUPFAM" id="SSF103473">
    <property type="entry name" value="MFS general substrate transporter"/>
    <property type="match status" value="1"/>
</dbReference>
<evidence type="ECO:0000256" key="4">
    <source>
        <dbReference type="ARBA" id="ARBA00022692"/>
    </source>
</evidence>
<dbReference type="InterPro" id="IPR011701">
    <property type="entry name" value="MFS"/>
</dbReference>
<feature type="transmembrane region" description="Helical" evidence="7">
    <location>
        <begin position="97"/>
        <end position="121"/>
    </location>
</feature>
<dbReference type="Proteomes" id="UP000251431">
    <property type="component" value="Unassembled WGS sequence"/>
</dbReference>
<keyword evidence="6 7" id="KW-0472">Membrane</keyword>
<feature type="transmembrane region" description="Helical" evidence="7">
    <location>
        <begin position="133"/>
        <end position="155"/>
    </location>
</feature>
<dbReference type="InterPro" id="IPR020846">
    <property type="entry name" value="MFS_dom"/>
</dbReference>
<feature type="transmembrane region" description="Helical" evidence="7">
    <location>
        <begin position="300"/>
        <end position="318"/>
    </location>
</feature>
<evidence type="ECO:0000256" key="2">
    <source>
        <dbReference type="ARBA" id="ARBA00007520"/>
    </source>
</evidence>
<dbReference type="EMBL" id="UAQE01000004">
    <property type="protein sequence ID" value="SPU38306.1"/>
    <property type="molecule type" value="Genomic_DNA"/>
</dbReference>
<dbReference type="AlphaFoldDB" id="A0A2X1BUJ4"/>
<name>A0A2X1BUJ4_9BACI</name>
<dbReference type="PRINTS" id="PR01035">
    <property type="entry name" value="TCRTETA"/>
</dbReference>
<dbReference type="InterPro" id="IPR001958">
    <property type="entry name" value="Tet-R_TetA/multi-R_MdtG-like"/>
</dbReference>
<evidence type="ECO:0000313" key="11">
    <source>
        <dbReference type="Proteomes" id="UP000251431"/>
    </source>
</evidence>
<evidence type="ECO:0000256" key="3">
    <source>
        <dbReference type="ARBA" id="ARBA00022448"/>
    </source>
</evidence>
<dbReference type="GO" id="GO:0022857">
    <property type="term" value="F:transmembrane transporter activity"/>
    <property type="evidence" value="ECO:0007669"/>
    <property type="project" value="InterPro"/>
</dbReference>
<keyword evidence="3" id="KW-0813">Transport</keyword>
<comment type="similarity">
    <text evidence="2">Belongs to the major facilitator superfamily. TCR/Tet family.</text>
</comment>
<dbReference type="Gene3D" id="1.20.1250.20">
    <property type="entry name" value="MFS general substrate transporter like domains"/>
    <property type="match status" value="1"/>
</dbReference>
<dbReference type="STRING" id="1421.A2J09_10190"/>
<sequence length="389" mass="42047">MSKKQNITLAILLSNLFIAFLGIGLVIPVLPTIMNELHISGSVVGYMVAAFAITQLIASPIAGKLVDNIGRKVMIVAGLFIFGLSEFLFGFGRSVEILFVSRMLGGVSAAFIMPAVTAYIADITTLAQRPKALGYMSAAISTGFIIGPGIGGFLAEIGTRVPFYAAGVLGLFAAILSLLFLKEPTRATDNEEVAQSMLGSVKRVFSPLYFIPFILIFVLSFGLAAFESLFSLFVDHKFAFTPSDIAIIITGSGIVGALAQLILFDWLTKKMGEINVIRYSLILSAVLTFAMTIVSHYFAILFVTFFIFVGFDLIRPAVTSYLSKIAGNEQGFVGGMNSMFTSLGNIFGPILGGVLFDINLNYPYYFATIVLVLGVILALFWRKPKHIEL</sequence>
<feature type="transmembrane region" description="Helical" evidence="7">
    <location>
        <begin position="161"/>
        <end position="181"/>
    </location>
</feature>
<dbReference type="InterPro" id="IPR050930">
    <property type="entry name" value="MFS_Vesicular_Transporter"/>
</dbReference>
<proteinExistence type="inferred from homology"/>
<feature type="transmembrane region" description="Helical" evidence="7">
    <location>
        <begin position="208"/>
        <end position="233"/>
    </location>
</feature>
<keyword evidence="5 7" id="KW-1133">Transmembrane helix</keyword>
<dbReference type="PANTHER" id="PTHR23506">
    <property type="entry name" value="GH10249P"/>
    <property type="match status" value="1"/>
</dbReference>
<dbReference type="InterPro" id="IPR005829">
    <property type="entry name" value="Sugar_transporter_CS"/>
</dbReference>
<feature type="transmembrane region" description="Helical" evidence="7">
    <location>
        <begin position="362"/>
        <end position="381"/>
    </location>
</feature>
<evidence type="ECO:0000256" key="7">
    <source>
        <dbReference type="SAM" id="Phobius"/>
    </source>
</evidence>
<dbReference type="EMBL" id="CP122283">
    <property type="protein sequence ID" value="WGF39813.1"/>
    <property type="molecule type" value="Genomic_DNA"/>
</dbReference>
<evidence type="ECO:0000256" key="6">
    <source>
        <dbReference type="ARBA" id="ARBA00023136"/>
    </source>
</evidence>
<dbReference type="CDD" id="cd17325">
    <property type="entry name" value="MFS_MdtG_SLC18_like"/>
    <property type="match status" value="1"/>
</dbReference>
<feature type="transmembrane region" description="Helical" evidence="7">
    <location>
        <begin position="245"/>
        <end position="264"/>
    </location>
</feature>
<evidence type="ECO:0000256" key="5">
    <source>
        <dbReference type="ARBA" id="ARBA00022989"/>
    </source>
</evidence>
<evidence type="ECO:0000313" key="10">
    <source>
        <dbReference type="EMBL" id="WGF39813.1"/>
    </source>
</evidence>
<feature type="transmembrane region" description="Helical" evidence="7">
    <location>
        <begin position="73"/>
        <end position="91"/>
    </location>
</feature>
<dbReference type="InterPro" id="IPR036259">
    <property type="entry name" value="MFS_trans_sf"/>
</dbReference>
<evidence type="ECO:0000313" key="9">
    <source>
        <dbReference type="EMBL" id="SPU38306.1"/>
    </source>
</evidence>
<feature type="transmembrane region" description="Helical" evidence="7">
    <location>
        <begin position="276"/>
        <end position="294"/>
    </location>
</feature>
<protein>
    <submittedName>
        <fullName evidence="10">MFS transporter</fullName>
    </submittedName>
    <submittedName>
        <fullName evidence="9">Multidrug resistance protein B</fullName>
    </submittedName>
</protein>
<evidence type="ECO:0000256" key="1">
    <source>
        <dbReference type="ARBA" id="ARBA00004651"/>
    </source>
</evidence>
<dbReference type="Pfam" id="PF07690">
    <property type="entry name" value="MFS_1"/>
    <property type="match status" value="1"/>
</dbReference>
<evidence type="ECO:0000313" key="12">
    <source>
        <dbReference type="Proteomes" id="UP001244564"/>
    </source>
</evidence>
<reference evidence="9 11" key="1">
    <citation type="submission" date="2018-06" db="EMBL/GenBank/DDBJ databases">
        <authorList>
            <consortium name="Pathogen Informatics"/>
            <person name="Doyle S."/>
        </authorList>
    </citation>
    <scope>NUCLEOTIDE SEQUENCE [LARGE SCALE GENOMIC DNA]</scope>
    <source>
        <strain evidence="9 11">NCTC7582</strain>
    </source>
</reference>
<dbReference type="PROSITE" id="PS00216">
    <property type="entry name" value="SUGAR_TRANSPORT_1"/>
    <property type="match status" value="1"/>
</dbReference>
<keyword evidence="4 7" id="KW-0812">Transmembrane</keyword>
<keyword evidence="12" id="KW-1185">Reference proteome</keyword>
<organism evidence="9 11">
    <name type="scientific">Lysinibacillus capsici</name>
    <dbReference type="NCBI Taxonomy" id="2115968"/>
    <lineage>
        <taxon>Bacteria</taxon>
        <taxon>Bacillati</taxon>
        <taxon>Bacillota</taxon>
        <taxon>Bacilli</taxon>
        <taxon>Bacillales</taxon>
        <taxon>Bacillaceae</taxon>
        <taxon>Lysinibacillus</taxon>
    </lineage>
</organism>
<dbReference type="PANTHER" id="PTHR23506:SF23">
    <property type="entry name" value="GH10249P"/>
    <property type="match status" value="1"/>
</dbReference>
<feature type="domain" description="Major facilitator superfamily (MFS) profile" evidence="8">
    <location>
        <begin position="8"/>
        <end position="386"/>
    </location>
</feature>
<comment type="subcellular location">
    <subcellularLocation>
        <location evidence="1">Cell membrane</location>
        <topology evidence="1">Multi-pass membrane protein</topology>
    </subcellularLocation>
</comment>
<dbReference type="GO" id="GO:0005886">
    <property type="term" value="C:plasma membrane"/>
    <property type="evidence" value="ECO:0007669"/>
    <property type="project" value="UniProtKB-SubCell"/>
</dbReference>
<dbReference type="RefSeq" id="WP_048392291.1">
    <property type="nucleotide sequence ID" value="NZ_CANLUV010000001.1"/>
</dbReference>
<evidence type="ECO:0000259" key="8">
    <source>
        <dbReference type="PROSITE" id="PS50850"/>
    </source>
</evidence>
<reference evidence="10 12" key="2">
    <citation type="submission" date="2023-04" db="EMBL/GenBank/DDBJ databases">
        <title>Genomic of Lysinibacillus capsici TSBLM.</title>
        <authorList>
            <person name="Hu X.S."/>
            <person name="Yu C.H."/>
        </authorList>
    </citation>
    <scope>NUCLEOTIDE SEQUENCE [LARGE SCALE GENOMIC DNA]</scope>
    <source>
        <strain evidence="10 12">TSBLM</strain>
    </source>
</reference>
<gene>
    <name evidence="9" type="primary">tetA_2</name>
    <name evidence="9" type="ORF">NCTC7582_04262</name>
    <name evidence="10" type="ORF">QBO96_05985</name>
</gene>
<feature type="transmembrane region" description="Helical" evidence="7">
    <location>
        <begin position="43"/>
        <end position="61"/>
    </location>
</feature>